<comment type="subcellular location">
    <subcellularLocation>
        <location evidence="7">Cytoplasm</location>
    </subcellularLocation>
</comment>
<evidence type="ECO:0000256" key="3">
    <source>
        <dbReference type="ARBA" id="ARBA00023239"/>
    </source>
</evidence>
<dbReference type="HAMAP" id="MF_00114">
    <property type="entry name" value="DeoC_type1"/>
    <property type="match status" value="1"/>
</dbReference>
<feature type="active site" description="Proton donor/acceptor" evidence="7">
    <location>
        <position position="83"/>
    </location>
</feature>
<dbReference type="GO" id="GO:0009264">
    <property type="term" value="P:deoxyribonucleotide catabolic process"/>
    <property type="evidence" value="ECO:0007669"/>
    <property type="project" value="UniProtKB-UniRule"/>
</dbReference>
<protein>
    <recommendedName>
        <fullName evidence="7">Deoxyribose-phosphate aldolase</fullName>
        <shortName evidence="7">DERA</shortName>
        <ecNumber evidence="7">4.1.2.4</ecNumber>
    </recommendedName>
    <alternativeName>
        <fullName evidence="7">2-deoxy-D-ribose 5-phosphate aldolase</fullName>
    </alternativeName>
    <alternativeName>
        <fullName evidence="7">Phosphodeoxyriboaldolase</fullName>
        <shortName evidence="7">Deoxyriboaldolase</shortName>
    </alternativeName>
</protein>
<dbReference type="UniPathway" id="UPA00002">
    <property type="reaction ID" value="UER00468"/>
</dbReference>
<dbReference type="SUPFAM" id="SSF51569">
    <property type="entry name" value="Aldolase"/>
    <property type="match status" value="1"/>
</dbReference>
<dbReference type="EMBL" id="CP017834">
    <property type="protein sequence ID" value="APJ05156.1"/>
    <property type="molecule type" value="Genomic_DNA"/>
</dbReference>
<dbReference type="GO" id="GO:0005737">
    <property type="term" value="C:cytoplasm"/>
    <property type="evidence" value="ECO:0007669"/>
    <property type="project" value="UniProtKB-SubCell"/>
</dbReference>
<evidence type="ECO:0000256" key="5">
    <source>
        <dbReference type="ARBA" id="ARBA00048791"/>
    </source>
</evidence>
<dbReference type="PANTHER" id="PTHR10889">
    <property type="entry name" value="DEOXYRIBOSE-PHOSPHATE ALDOLASE"/>
    <property type="match status" value="1"/>
</dbReference>
<sequence length="221" mass="24031">MDSTLLKQSSTDSQIIELCQEALQNSFRAVCVPPNYVGLAKKILQNSNVKICSVAAFPLGYCSLDTKIFEIENLIQNGADEIDFVQNVTLVKNSNFSELEKEYKTIVSVAKDKLIKVILETALLSDEEIYKCSFLAALSGVHVVKTSTGFSTRGASLNDIEVIKNALSKYQNETGYYVGIKASGGIRCYQDAVSFVQAGATRLGTSGGLAIINEKENLSSY</sequence>
<organism evidence="8 9">
    <name type="scientific">Silvanigrella aquatica</name>
    <dbReference type="NCBI Taxonomy" id="1915309"/>
    <lineage>
        <taxon>Bacteria</taxon>
        <taxon>Pseudomonadati</taxon>
        <taxon>Bdellovibrionota</taxon>
        <taxon>Oligoflexia</taxon>
        <taxon>Silvanigrellales</taxon>
        <taxon>Silvanigrellaceae</taxon>
        <taxon>Silvanigrella</taxon>
    </lineage>
</organism>
<dbReference type="KEGG" id="saqi:AXG55_10200"/>
<evidence type="ECO:0000313" key="8">
    <source>
        <dbReference type="EMBL" id="APJ05156.1"/>
    </source>
</evidence>
<evidence type="ECO:0000256" key="2">
    <source>
        <dbReference type="ARBA" id="ARBA00022490"/>
    </source>
</evidence>
<comment type="function">
    <text evidence="6 7">Catalyzes a reversible aldol reaction between acetaldehyde and D-glyceraldehyde 3-phosphate to generate 2-deoxy-D-ribose 5-phosphate.</text>
</comment>
<feature type="active site" description="Proton donor/acceptor" evidence="7">
    <location>
        <position position="181"/>
    </location>
</feature>
<comment type="similarity">
    <text evidence="1 7">Belongs to the DeoC/FbaB aldolase family. DeoC type 1 subfamily.</text>
</comment>
<comment type="catalytic activity">
    <reaction evidence="5 7">
        <text>2-deoxy-D-ribose 5-phosphate = D-glyceraldehyde 3-phosphate + acetaldehyde</text>
        <dbReference type="Rhea" id="RHEA:12821"/>
        <dbReference type="ChEBI" id="CHEBI:15343"/>
        <dbReference type="ChEBI" id="CHEBI:59776"/>
        <dbReference type="ChEBI" id="CHEBI:62877"/>
        <dbReference type="EC" id="4.1.2.4"/>
    </reaction>
</comment>
<dbReference type="InterPro" id="IPR013785">
    <property type="entry name" value="Aldolase_TIM"/>
</dbReference>
<dbReference type="PIRSF" id="PIRSF001357">
    <property type="entry name" value="DeoC"/>
    <property type="match status" value="1"/>
</dbReference>
<dbReference type="GO" id="GO:0016052">
    <property type="term" value="P:carbohydrate catabolic process"/>
    <property type="evidence" value="ECO:0007669"/>
    <property type="project" value="TreeGrafter"/>
</dbReference>
<dbReference type="GO" id="GO:0006018">
    <property type="term" value="P:2-deoxyribose 1-phosphate catabolic process"/>
    <property type="evidence" value="ECO:0007669"/>
    <property type="project" value="UniProtKB-UniRule"/>
</dbReference>
<dbReference type="InterPro" id="IPR028581">
    <property type="entry name" value="DeoC_typeI"/>
</dbReference>
<dbReference type="STRING" id="1915309.AXG55_10200"/>
<proteinExistence type="inferred from homology"/>
<feature type="active site" description="Schiff-base intermediate with acetaldehyde" evidence="7">
    <location>
        <position position="145"/>
    </location>
</feature>
<keyword evidence="3 7" id="KW-0456">Lyase</keyword>
<dbReference type="AlphaFoldDB" id="A0A1L4D4L5"/>
<dbReference type="CDD" id="cd00959">
    <property type="entry name" value="DeoC"/>
    <property type="match status" value="1"/>
</dbReference>
<dbReference type="NCBIfam" id="TIGR00126">
    <property type="entry name" value="deoC"/>
    <property type="match status" value="1"/>
</dbReference>
<dbReference type="FunFam" id="3.20.20.70:FF:000044">
    <property type="entry name" value="Deoxyribose-phosphate aldolase"/>
    <property type="match status" value="1"/>
</dbReference>
<keyword evidence="2 7" id="KW-0963">Cytoplasm</keyword>
<evidence type="ECO:0000256" key="7">
    <source>
        <dbReference type="HAMAP-Rule" id="MF_00114"/>
    </source>
</evidence>
<dbReference type="PANTHER" id="PTHR10889:SF1">
    <property type="entry name" value="DEOXYRIBOSE-PHOSPHATE ALDOLASE"/>
    <property type="match status" value="1"/>
</dbReference>
<dbReference type="Pfam" id="PF01791">
    <property type="entry name" value="DeoC"/>
    <property type="match status" value="1"/>
</dbReference>
<accession>A0A1L4D4L5</accession>
<gene>
    <name evidence="7" type="primary">deoC</name>
    <name evidence="8" type="ORF">AXG55_10200</name>
</gene>
<dbReference type="InterPro" id="IPR002915">
    <property type="entry name" value="DeoC/FbaB/LacD_aldolase"/>
</dbReference>
<dbReference type="EC" id="4.1.2.4" evidence="7"/>
<name>A0A1L4D4L5_9BACT</name>
<evidence type="ECO:0000313" key="9">
    <source>
        <dbReference type="Proteomes" id="UP000184731"/>
    </source>
</evidence>
<dbReference type="GO" id="GO:0004139">
    <property type="term" value="F:deoxyribose-phosphate aldolase activity"/>
    <property type="evidence" value="ECO:0007669"/>
    <property type="project" value="UniProtKB-UniRule"/>
</dbReference>
<comment type="pathway">
    <text evidence="7">Carbohydrate degradation; 2-deoxy-D-ribose 1-phosphate degradation; D-glyceraldehyde 3-phosphate and acetaldehyde from 2-deoxy-alpha-D-ribose 1-phosphate: step 2/2.</text>
</comment>
<reference evidence="8 9" key="1">
    <citation type="submission" date="2016-10" db="EMBL/GenBank/DDBJ databases">
        <title>Silvanigrella aquatica sp. nov., isolated from a freshwater lake located in the Black Forest, Germany, description of Silvanigrellaceae fam. nov., Silvanigrellales ord. nov., reclassification of the order Bdellovibrionales in the class Oligoflexia, reclassification of the families Bacteriovoracaceae and Halobacteriovoraceae in the new order Bacteriovoracales ord. nov., and reclassification of the family Pseudobacteriovoracaceae in the order Oligoflexiales.</title>
        <authorList>
            <person name="Hahn M.W."/>
            <person name="Schmidt J."/>
            <person name="Koll U."/>
            <person name="Rohde M."/>
            <person name="Verbag S."/>
            <person name="Pitt A."/>
            <person name="Nakai R."/>
            <person name="Naganuma T."/>
            <person name="Lang E."/>
        </authorList>
    </citation>
    <scope>NUCLEOTIDE SEQUENCE [LARGE SCALE GENOMIC DNA]</scope>
    <source>
        <strain evidence="8 9">MWH-Nonnen-W8red</strain>
    </source>
</reference>
<keyword evidence="9" id="KW-1185">Reference proteome</keyword>
<dbReference type="Gene3D" id="3.20.20.70">
    <property type="entry name" value="Aldolase class I"/>
    <property type="match status" value="1"/>
</dbReference>
<keyword evidence="4 7" id="KW-0704">Schiff base</keyword>
<dbReference type="InterPro" id="IPR011343">
    <property type="entry name" value="DeoC"/>
</dbReference>
<dbReference type="SMART" id="SM01133">
    <property type="entry name" value="DeoC"/>
    <property type="match status" value="1"/>
</dbReference>
<evidence type="ECO:0000256" key="6">
    <source>
        <dbReference type="ARBA" id="ARBA00056337"/>
    </source>
</evidence>
<dbReference type="Proteomes" id="UP000184731">
    <property type="component" value="Chromosome"/>
</dbReference>
<evidence type="ECO:0000256" key="1">
    <source>
        <dbReference type="ARBA" id="ARBA00010936"/>
    </source>
</evidence>
<evidence type="ECO:0000256" key="4">
    <source>
        <dbReference type="ARBA" id="ARBA00023270"/>
    </source>
</evidence>